<sequence length="881" mass="94116">MSARKPQLPLLIDAFPAPPSHIPPTPSPSMSFNPPPSRPPSAPLPPVPGPSRITEADTLQILLLSSRSSRSRPSSKYSVASSANRDSIASTSSTHSYHGLGHSPRPSPRFPPSSRSSSGSIPTSPRSPNRPSIAFSIDEEHEMGPPMGLRDVVSPMLPLFDDDDDDDGPVETSPRRRRRRHQANESISSINMRDILGATSGGEEDEAPASKFNASPRREEAPGPPLASSHSHKSSLAYLKYDDFPPPPSMPVEHSTSDLSLADLASSSTATLRFPSIPSSPPPPRTDVLPAKPRTPASMRTAVRSPSPDIDTIIQSTPKPARLTVARSFSASTGPRSKASVMRSVKSMRSIRGPADEFGAIPNSLRLSKTTAGRKKSTPFEGDDSLDYIVDGVWNHGDDEEEEKRVRRLEKELDGSGTDSDDSSLDLHTPLPHLMVRHGLLSPNSKLLPDTDPRSNTPFGGVDGRPGSTMSQFSTVSKSGVMKDERDTPNRRVRHRDGRLLRGGIGLTTGLGWSDSEDEDAPSPLTKRLSTLNLSTRSSTSSSARPHPLSRSYSSGTLHDNFSHEDDDEPVDEWGAIRQQRTVSASNPPTSWSRKMNATTTSARTSIASSGGRMSIASSNGRYSMASNGSSFSHDGIPEGYEPSMPSYRRTPRTSQSSGDSGLNHDMGTHSSGSTLSIPLPVTPQHDQSPPNILTSLSAKKKPALGKNKDLPPLPGGLKKVQSKANLKLAASTNVPPSKQSFPRARTFSNTSSTASTPSSLFIPGAPSTPTAVRTLQLPRQLRTPTAGDRAPVPVPSISSRNLRKASLPTNSLTTSPQVPSRSLSTSDKPRPRTGTGMVYKTSSSASKLRPPMPLQSASLSTSSIGRPRALVRPTAASHMI</sequence>
<protein>
    <submittedName>
        <fullName evidence="2">60s acidic ribosomal protein</fullName>
    </submittedName>
</protein>
<evidence type="ECO:0000313" key="2">
    <source>
        <dbReference type="EMBL" id="KAF6744281.1"/>
    </source>
</evidence>
<reference evidence="2 3" key="1">
    <citation type="submission" date="2020-07" db="EMBL/GenBank/DDBJ databases">
        <title>Comparative genomics of pyrophilous fungi reveals a link between fire events and developmental genes.</title>
        <authorList>
            <consortium name="DOE Joint Genome Institute"/>
            <person name="Steindorff A.S."/>
            <person name="Carver A."/>
            <person name="Calhoun S."/>
            <person name="Stillman K."/>
            <person name="Liu H."/>
            <person name="Lipzen A."/>
            <person name="Pangilinan J."/>
            <person name="Labutti K."/>
            <person name="Bruns T.D."/>
            <person name="Grigoriev I.V."/>
        </authorList>
    </citation>
    <scope>NUCLEOTIDE SEQUENCE [LARGE SCALE GENOMIC DNA]</scope>
    <source>
        <strain evidence="2 3">CBS 144469</strain>
    </source>
</reference>
<evidence type="ECO:0000256" key="1">
    <source>
        <dbReference type="SAM" id="MobiDB-lite"/>
    </source>
</evidence>
<feature type="compositionally biased region" description="Basic and acidic residues" evidence="1">
    <location>
        <begin position="481"/>
        <end position="490"/>
    </location>
</feature>
<keyword evidence="3" id="KW-1185">Reference proteome</keyword>
<feature type="region of interest" description="Disordered" evidence="1">
    <location>
        <begin position="731"/>
        <end position="881"/>
    </location>
</feature>
<feature type="compositionally biased region" description="Polar residues" evidence="1">
    <location>
        <begin position="83"/>
        <end position="96"/>
    </location>
</feature>
<accession>A0A8H6HDI6</accession>
<name>A0A8H6HDI6_9AGAR</name>
<dbReference type="OrthoDB" id="3064136at2759"/>
<keyword evidence="2" id="KW-0689">Ribosomal protein</keyword>
<comment type="caution">
    <text evidence="2">The sequence shown here is derived from an EMBL/GenBank/DDBJ whole genome shotgun (WGS) entry which is preliminary data.</text>
</comment>
<feature type="compositionally biased region" description="Polar residues" evidence="1">
    <location>
        <begin position="468"/>
        <end position="478"/>
    </location>
</feature>
<feature type="compositionally biased region" description="Low complexity" evidence="1">
    <location>
        <begin position="112"/>
        <end position="127"/>
    </location>
</feature>
<feature type="compositionally biased region" description="Pro residues" evidence="1">
    <location>
        <begin position="16"/>
        <end position="49"/>
    </location>
</feature>
<dbReference type="AlphaFoldDB" id="A0A8H6HDI6"/>
<dbReference type="GO" id="GO:0005840">
    <property type="term" value="C:ribosome"/>
    <property type="evidence" value="ECO:0007669"/>
    <property type="project" value="UniProtKB-KW"/>
</dbReference>
<organism evidence="2 3">
    <name type="scientific">Ephemerocybe angulata</name>
    <dbReference type="NCBI Taxonomy" id="980116"/>
    <lineage>
        <taxon>Eukaryota</taxon>
        <taxon>Fungi</taxon>
        <taxon>Dikarya</taxon>
        <taxon>Basidiomycota</taxon>
        <taxon>Agaricomycotina</taxon>
        <taxon>Agaricomycetes</taxon>
        <taxon>Agaricomycetidae</taxon>
        <taxon>Agaricales</taxon>
        <taxon>Agaricineae</taxon>
        <taxon>Psathyrellaceae</taxon>
        <taxon>Ephemerocybe</taxon>
    </lineage>
</organism>
<feature type="region of interest" description="Disordered" evidence="1">
    <location>
        <begin position="627"/>
        <end position="716"/>
    </location>
</feature>
<feature type="compositionally biased region" description="Polar residues" evidence="1">
    <location>
        <begin position="731"/>
        <end position="741"/>
    </location>
</feature>
<feature type="region of interest" description="Disordered" evidence="1">
    <location>
        <begin position="1"/>
        <end position="319"/>
    </location>
</feature>
<feature type="compositionally biased region" description="Low complexity" evidence="1">
    <location>
        <begin position="65"/>
        <end position="82"/>
    </location>
</feature>
<dbReference type="EMBL" id="JACGCI010000124">
    <property type="protein sequence ID" value="KAF6744281.1"/>
    <property type="molecule type" value="Genomic_DNA"/>
</dbReference>
<feature type="compositionally biased region" description="Low complexity" evidence="1">
    <location>
        <begin position="525"/>
        <end position="543"/>
    </location>
</feature>
<feature type="compositionally biased region" description="Low complexity" evidence="1">
    <location>
        <begin position="257"/>
        <end position="277"/>
    </location>
</feature>
<feature type="compositionally biased region" description="Polar residues" evidence="1">
    <location>
        <begin position="685"/>
        <end position="698"/>
    </location>
</feature>
<feature type="compositionally biased region" description="Low complexity" evidence="1">
    <location>
        <begin position="598"/>
        <end position="610"/>
    </location>
</feature>
<feature type="compositionally biased region" description="Polar residues" evidence="1">
    <location>
        <begin position="579"/>
        <end position="597"/>
    </location>
</feature>
<keyword evidence="2" id="KW-0687">Ribonucleoprotein</keyword>
<evidence type="ECO:0000313" key="3">
    <source>
        <dbReference type="Proteomes" id="UP000521943"/>
    </source>
</evidence>
<feature type="region of interest" description="Disordered" evidence="1">
    <location>
        <begin position="443"/>
        <end position="614"/>
    </location>
</feature>
<feature type="compositionally biased region" description="Low complexity" evidence="1">
    <location>
        <begin position="226"/>
        <end position="237"/>
    </location>
</feature>
<proteinExistence type="predicted"/>
<feature type="compositionally biased region" description="Polar residues" evidence="1">
    <location>
        <begin position="808"/>
        <end position="827"/>
    </location>
</feature>
<dbReference type="Proteomes" id="UP000521943">
    <property type="component" value="Unassembled WGS sequence"/>
</dbReference>
<feature type="compositionally biased region" description="Polar residues" evidence="1">
    <location>
        <begin position="551"/>
        <end position="560"/>
    </location>
</feature>
<gene>
    <name evidence="2" type="ORF">DFP72DRAFT_84057</name>
</gene>
<feature type="compositionally biased region" description="Acidic residues" evidence="1">
    <location>
        <begin position="160"/>
        <end position="169"/>
    </location>
</feature>
<feature type="compositionally biased region" description="Polar residues" evidence="1">
    <location>
        <begin position="856"/>
        <end position="865"/>
    </location>
</feature>
<feature type="compositionally biased region" description="Low complexity" evidence="1">
    <location>
        <begin position="747"/>
        <end position="760"/>
    </location>
</feature>